<dbReference type="AlphaFoldDB" id="A0A1J7GAV7"/>
<sequence>MGKGLVFQQQQCYGDDGMWIDTHAQHQQSYGYGYNQDSWGSNNMNMIKIKPSGANYAIESHHGYGNKLGSATHSYSHHQFSNGGADKFDFDSSGHHGGYNFEEYNEYNEERHGAGKMKVNEMKYEHRNYGGGDHGFHANPYGHGGYKGVWITKGV</sequence>
<organism evidence="1 2">
    <name type="scientific">Lupinus angustifolius</name>
    <name type="common">Narrow-leaved blue lupine</name>
    <dbReference type="NCBI Taxonomy" id="3871"/>
    <lineage>
        <taxon>Eukaryota</taxon>
        <taxon>Viridiplantae</taxon>
        <taxon>Streptophyta</taxon>
        <taxon>Embryophyta</taxon>
        <taxon>Tracheophyta</taxon>
        <taxon>Spermatophyta</taxon>
        <taxon>Magnoliopsida</taxon>
        <taxon>eudicotyledons</taxon>
        <taxon>Gunneridae</taxon>
        <taxon>Pentapetalae</taxon>
        <taxon>rosids</taxon>
        <taxon>fabids</taxon>
        <taxon>Fabales</taxon>
        <taxon>Fabaceae</taxon>
        <taxon>Papilionoideae</taxon>
        <taxon>50 kb inversion clade</taxon>
        <taxon>genistoids sensu lato</taxon>
        <taxon>core genistoids</taxon>
        <taxon>Genisteae</taxon>
        <taxon>Lupinus</taxon>
    </lineage>
</organism>
<protein>
    <submittedName>
        <fullName evidence="1">Uncharacterized protein</fullName>
    </submittedName>
</protein>
<proteinExistence type="predicted"/>
<evidence type="ECO:0000313" key="2">
    <source>
        <dbReference type="Proteomes" id="UP000188354"/>
    </source>
</evidence>
<keyword evidence="2" id="KW-1185">Reference proteome</keyword>
<dbReference type="EMBL" id="CM007375">
    <property type="protein sequence ID" value="OIV97502.1"/>
    <property type="molecule type" value="Genomic_DNA"/>
</dbReference>
<name>A0A1J7GAV7_LUPAN</name>
<gene>
    <name evidence="1" type="ORF">TanjilG_11026</name>
</gene>
<evidence type="ECO:0000313" key="1">
    <source>
        <dbReference type="EMBL" id="OIV97502.1"/>
    </source>
</evidence>
<reference evidence="1 2" key="1">
    <citation type="journal article" date="2017" name="Plant Biotechnol. J.">
        <title>A comprehensive draft genome sequence for lupin (Lupinus angustifolius), an emerging health food: insights into plant-microbe interactions and legume evolution.</title>
        <authorList>
            <person name="Hane J.K."/>
            <person name="Ming Y."/>
            <person name="Kamphuis L.G."/>
            <person name="Nelson M.N."/>
            <person name="Garg G."/>
            <person name="Atkins C.A."/>
            <person name="Bayer P.E."/>
            <person name="Bravo A."/>
            <person name="Bringans S."/>
            <person name="Cannon S."/>
            <person name="Edwards D."/>
            <person name="Foley R."/>
            <person name="Gao L.L."/>
            <person name="Harrison M.J."/>
            <person name="Huang W."/>
            <person name="Hurgobin B."/>
            <person name="Li S."/>
            <person name="Liu C.W."/>
            <person name="McGrath A."/>
            <person name="Morahan G."/>
            <person name="Murray J."/>
            <person name="Weller J."/>
            <person name="Jian J."/>
            <person name="Singh K.B."/>
        </authorList>
    </citation>
    <scope>NUCLEOTIDE SEQUENCE [LARGE SCALE GENOMIC DNA]</scope>
    <source>
        <strain evidence="2">cv. Tanjil</strain>
        <tissue evidence="1">Whole plant</tissue>
    </source>
</reference>
<dbReference type="Gramene" id="OIV97502">
    <property type="protein sequence ID" value="OIV97502"/>
    <property type="gene ID" value="TanjilG_11026"/>
</dbReference>
<dbReference type="Proteomes" id="UP000188354">
    <property type="component" value="Chromosome LG15"/>
</dbReference>
<accession>A0A1J7GAV7</accession>